<dbReference type="SFLD" id="SFLDS00005">
    <property type="entry name" value="Isoprenoid_Synthase_Type_I"/>
    <property type="match status" value="1"/>
</dbReference>
<dbReference type="KEGG" id="cit:102620314"/>
<evidence type="ECO:0000256" key="1">
    <source>
        <dbReference type="ARBA" id="ARBA00001946"/>
    </source>
</evidence>
<dbReference type="AlphaFoldDB" id="A0A067GS49"/>
<comment type="cofactor">
    <cofactor evidence="1">
        <name>Mg(2+)</name>
        <dbReference type="ChEBI" id="CHEBI:18420"/>
    </cofactor>
</comment>
<dbReference type="CDD" id="cd00684">
    <property type="entry name" value="Terpene_cyclase_plant_C1"/>
    <property type="match status" value="1"/>
</dbReference>
<dbReference type="SMR" id="A0A067GS49"/>
<dbReference type="eggNOG" id="ENOG502QUH3">
    <property type="taxonomic scope" value="Eukaryota"/>
</dbReference>
<evidence type="ECO:0000313" key="8">
    <source>
        <dbReference type="Proteomes" id="UP000027120"/>
    </source>
</evidence>
<feature type="domain" description="Terpene synthase N-terminal" evidence="5">
    <location>
        <begin position="69"/>
        <end position="264"/>
    </location>
</feature>
<name>A0A067GS49_CITSI</name>
<dbReference type="SUPFAM" id="SSF48239">
    <property type="entry name" value="Terpenoid cyclases/Protein prenyltransferases"/>
    <property type="match status" value="1"/>
</dbReference>
<dbReference type="PaxDb" id="2711-XP_006467489.1"/>
<accession>A0A067GS49</accession>
<proteinExistence type="predicted"/>
<dbReference type="Pfam" id="PF03936">
    <property type="entry name" value="Terpene_synth_C"/>
    <property type="match status" value="1"/>
</dbReference>
<dbReference type="InterPro" id="IPR036965">
    <property type="entry name" value="Terpene_synth_N_sf"/>
</dbReference>
<dbReference type="OrthoDB" id="1936865at2759"/>
<keyword evidence="2" id="KW-0479">Metal-binding</keyword>
<dbReference type="PANTHER" id="PTHR31225">
    <property type="entry name" value="OS04G0344100 PROTEIN-RELATED"/>
    <property type="match status" value="1"/>
</dbReference>
<evidence type="ECO:0000259" key="6">
    <source>
        <dbReference type="Pfam" id="PF03936"/>
    </source>
</evidence>
<dbReference type="GO" id="GO:0046246">
    <property type="term" value="P:terpene biosynthetic process"/>
    <property type="evidence" value="ECO:0000318"/>
    <property type="project" value="GO_Central"/>
</dbReference>
<dbReference type="GO" id="GO:0000287">
    <property type="term" value="F:magnesium ion binding"/>
    <property type="evidence" value="ECO:0007669"/>
    <property type="project" value="InterPro"/>
</dbReference>
<dbReference type="GO" id="GO:0016102">
    <property type="term" value="P:diterpenoid biosynthetic process"/>
    <property type="evidence" value="ECO:0007669"/>
    <property type="project" value="InterPro"/>
</dbReference>
<dbReference type="GO" id="GO:0010333">
    <property type="term" value="F:terpene synthase activity"/>
    <property type="evidence" value="ECO:0000318"/>
    <property type="project" value="GO_Central"/>
</dbReference>
<keyword evidence="4" id="KW-0456">Lyase</keyword>
<dbReference type="SUPFAM" id="SSF48576">
    <property type="entry name" value="Terpenoid synthases"/>
    <property type="match status" value="1"/>
</dbReference>
<gene>
    <name evidence="7" type="ORF">CISIN_1g006994mg</name>
</gene>
<dbReference type="Proteomes" id="UP000027120">
    <property type="component" value="Unassembled WGS sequence"/>
</dbReference>
<reference evidence="7 8" key="1">
    <citation type="submission" date="2014-04" db="EMBL/GenBank/DDBJ databases">
        <authorList>
            <consortium name="International Citrus Genome Consortium"/>
            <person name="Gmitter F."/>
            <person name="Chen C."/>
            <person name="Farmerie W."/>
            <person name="Harkins T."/>
            <person name="Desany B."/>
            <person name="Mohiuddin M."/>
            <person name="Kodira C."/>
            <person name="Borodovsky M."/>
            <person name="Lomsadze A."/>
            <person name="Burns P."/>
            <person name="Jenkins J."/>
            <person name="Prochnik S."/>
            <person name="Shu S."/>
            <person name="Chapman J."/>
            <person name="Pitluck S."/>
            <person name="Schmutz J."/>
            <person name="Rokhsar D."/>
        </authorList>
    </citation>
    <scope>NUCLEOTIDE SEQUENCE</scope>
</reference>
<evidence type="ECO:0000256" key="4">
    <source>
        <dbReference type="ARBA" id="ARBA00023239"/>
    </source>
</evidence>
<dbReference type="EMBL" id="KK784879">
    <property type="protein sequence ID" value="KDO78141.1"/>
    <property type="molecule type" value="Genomic_DNA"/>
</dbReference>
<organism evidence="7 8">
    <name type="scientific">Citrus sinensis</name>
    <name type="common">Sweet orange</name>
    <name type="synonym">Citrus aurantium var. sinensis</name>
    <dbReference type="NCBI Taxonomy" id="2711"/>
    <lineage>
        <taxon>Eukaryota</taxon>
        <taxon>Viridiplantae</taxon>
        <taxon>Streptophyta</taxon>
        <taxon>Embryophyta</taxon>
        <taxon>Tracheophyta</taxon>
        <taxon>Spermatophyta</taxon>
        <taxon>Magnoliopsida</taxon>
        <taxon>eudicotyledons</taxon>
        <taxon>Gunneridae</taxon>
        <taxon>Pentapetalae</taxon>
        <taxon>rosids</taxon>
        <taxon>malvids</taxon>
        <taxon>Sapindales</taxon>
        <taxon>Rutaceae</taxon>
        <taxon>Aurantioideae</taxon>
        <taxon>Citrus</taxon>
    </lineage>
</organism>
<dbReference type="FunFam" id="1.10.600.10:FF:000007">
    <property type="entry name" value="Isoprene synthase, chloroplastic"/>
    <property type="match status" value="1"/>
</dbReference>
<evidence type="ECO:0000259" key="5">
    <source>
        <dbReference type="Pfam" id="PF01397"/>
    </source>
</evidence>
<feature type="domain" description="Terpene synthase metal-binding" evidence="6">
    <location>
        <begin position="326"/>
        <end position="558"/>
    </location>
</feature>
<evidence type="ECO:0000256" key="3">
    <source>
        <dbReference type="ARBA" id="ARBA00022842"/>
    </source>
</evidence>
<dbReference type="InterPro" id="IPR044814">
    <property type="entry name" value="Terpene_cyclase_plant_C1"/>
</dbReference>
<evidence type="ECO:0000256" key="2">
    <source>
        <dbReference type="ARBA" id="ARBA00022723"/>
    </source>
</evidence>
<dbReference type="InterPro" id="IPR001906">
    <property type="entry name" value="Terpene_synth_N"/>
</dbReference>
<dbReference type="STRING" id="2711.A0A067GS49"/>
<protein>
    <submittedName>
        <fullName evidence="7">Uncharacterized protein</fullName>
    </submittedName>
</protein>
<keyword evidence="8" id="KW-1185">Reference proteome</keyword>
<dbReference type="PANTHER" id="PTHR31225:SF9">
    <property type="entry name" value="TERPENE SYNTHASE 10"/>
    <property type="match status" value="1"/>
</dbReference>
<dbReference type="Gene3D" id="1.10.600.10">
    <property type="entry name" value="Farnesyl Diphosphate Synthase"/>
    <property type="match status" value="1"/>
</dbReference>
<dbReference type="Gene3D" id="1.50.10.130">
    <property type="entry name" value="Terpene synthase, N-terminal domain"/>
    <property type="match status" value="1"/>
</dbReference>
<evidence type="ECO:0000313" key="7">
    <source>
        <dbReference type="EMBL" id="KDO78141.1"/>
    </source>
</evidence>
<dbReference type="InterPro" id="IPR050148">
    <property type="entry name" value="Terpene_synthase-like"/>
</dbReference>
<dbReference type="Pfam" id="PF01397">
    <property type="entry name" value="Terpene_synth"/>
    <property type="match status" value="1"/>
</dbReference>
<dbReference type="FunFam" id="1.50.10.130:FF:000001">
    <property type="entry name" value="Isoprene synthase, chloroplastic"/>
    <property type="match status" value="1"/>
</dbReference>
<dbReference type="InterPro" id="IPR008930">
    <property type="entry name" value="Terpenoid_cyclase/PrenylTrfase"/>
</dbReference>
<dbReference type="InterPro" id="IPR034741">
    <property type="entry name" value="Terpene_cyclase-like_1_C"/>
</dbReference>
<sequence>MAHQLIASVPAANFTRLQPRSCISSVGSLNISNSNGFRASPVQCTAANATSVCEKAISNRRSANYQPSMWGYDYLQSLSNEYVVESYAQRIEKLKGEVRLMLENKEVDYVDALHQLEIVDNLQRLGVSYHFEDEIKRFLSRIYNERNSRSSYHAKEKQESSLYAVALEFRLLRQHGFDMHAQDVRVAVGTLSLFMDEKGKLKSCLGDDIKGILALYEAAYLLVEEESNIFNEAINFTTTHLKEYVKHNNNDDDGYLSTLVEHALELPLHWRMVRLEARWFIDMYQRGPDVNQVLVELAKLDFNAVQAEHQEELKYVSRWWRKTGLGELHFARDRIMENFFWALGEVWEPQFGYCRRMSTKANALITTIDDVYDVYGTLDELELFTNAVERWDVNAMDQLPYYMKLCFLVLHNSTNEMAFDVLKKQGVHIIPYLKKAWADMCKSFLLEAKWYSSGYIPTLEEYMDNAWISVSGPVILLHAYTLIANPPTKEALQFLEEYPNIIRWPSMIFRLANDLATSSDEVKRGDVPKAIQCYMHETGASESDAREHIRDLITATWMKMNSKDGDENPDHLLLSNNFIRFAINLARMAQCTYQNGDGHTIQHKSKNRVLPLLVHPVSLINL</sequence>
<dbReference type="InterPro" id="IPR005630">
    <property type="entry name" value="Terpene_synthase_metal-bd"/>
</dbReference>
<keyword evidence="3" id="KW-0460">Magnesium</keyword>
<dbReference type="InterPro" id="IPR008949">
    <property type="entry name" value="Isoprenoid_synthase_dom_sf"/>
</dbReference>
<dbReference type="SFLD" id="SFLDG01019">
    <property type="entry name" value="Terpene_Cyclase_Like_1_C_Termi"/>
    <property type="match status" value="1"/>
</dbReference>